<dbReference type="SMART" id="SM00220">
    <property type="entry name" value="S_TKc"/>
    <property type="match status" value="1"/>
</dbReference>
<dbReference type="Proteomes" id="UP000271889">
    <property type="component" value="Unassembled WGS sequence"/>
</dbReference>
<dbReference type="SUPFAM" id="SSF50729">
    <property type="entry name" value="PH domain-like"/>
    <property type="match status" value="1"/>
</dbReference>
<dbReference type="Pfam" id="PF14593">
    <property type="entry name" value="PH_3"/>
    <property type="match status" value="1"/>
</dbReference>
<evidence type="ECO:0000313" key="16">
    <source>
        <dbReference type="EMBL" id="VDK42427.1"/>
    </source>
</evidence>
<evidence type="ECO:0000256" key="1">
    <source>
        <dbReference type="ARBA" id="ARBA00004496"/>
    </source>
</evidence>
<dbReference type="PROSITE" id="PS00108">
    <property type="entry name" value="PROTEIN_KINASE_ST"/>
    <property type="match status" value="1"/>
</dbReference>
<evidence type="ECO:0000256" key="8">
    <source>
        <dbReference type="ARBA" id="ARBA00022679"/>
    </source>
</evidence>
<keyword evidence="17" id="KW-1185">Reference proteome</keyword>
<comment type="subcellular location">
    <subcellularLocation>
        <location evidence="1">Cytoplasm</location>
    </subcellularLocation>
</comment>
<comment type="catalytic activity">
    <reaction evidence="13">
        <text>L-seryl-[protein] + ATP = O-phospho-L-seryl-[protein] + ADP + H(+)</text>
        <dbReference type="Rhea" id="RHEA:17989"/>
        <dbReference type="Rhea" id="RHEA-COMP:9863"/>
        <dbReference type="Rhea" id="RHEA-COMP:11604"/>
        <dbReference type="ChEBI" id="CHEBI:15378"/>
        <dbReference type="ChEBI" id="CHEBI:29999"/>
        <dbReference type="ChEBI" id="CHEBI:30616"/>
        <dbReference type="ChEBI" id="CHEBI:83421"/>
        <dbReference type="ChEBI" id="CHEBI:456216"/>
        <dbReference type="EC" id="2.7.11.1"/>
    </reaction>
</comment>
<protein>
    <recommendedName>
        <fullName evidence="4">3-phosphoinositide-dependent protein kinase 1</fullName>
        <ecNumber evidence="3">2.7.11.1</ecNumber>
    </recommendedName>
</protein>
<name>A0A3P6QAC6_CYLGO</name>
<evidence type="ECO:0000256" key="5">
    <source>
        <dbReference type="ARBA" id="ARBA00022473"/>
    </source>
</evidence>
<dbReference type="Pfam" id="PF00069">
    <property type="entry name" value="Pkinase"/>
    <property type="match status" value="2"/>
</dbReference>
<dbReference type="AlphaFoldDB" id="A0A3P6QAC6"/>
<gene>
    <name evidence="16" type="ORF">CGOC_LOCUS112</name>
</gene>
<dbReference type="GO" id="GO:0005737">
    <property type="term" value="C:cytoplasm"/>
    <property type="evidence" value="ECO:0007669"/>
    <property type="project" value="UniProtKB-SubCell"/>
</dbReference>
<feature type="domain" description="Protein kinase" evidence="15">
    <location>
        <begin position="112"/>
        <end position="420"/>
    </location>
</feature>
<dbReference type="InterPro" id="IPR008271">
    <property type="entry name" value="Ser/Thr_kinase_AS"/>
</dbReference>
<dbReference type="InterPro" id="IPR033931">
    <property type="entry name" value="PDK1-typ_PH"/>
</dbReference>
<evidence type="ECO:0000313" key="17">
    <source>
        <dbReference type="Proteomes" id="UP000271889"/>
    </source>
</evidence>
<dbReference type="PANTHER" id="PTHR24356:SF406">
    <property type="entry name" value="3-PHOSPHOINOSITIDE-DEPENDENT PROTEIN KINASE 1"/>
    <property type="match status" value="1"/>
</dbReference>
<dbReference type="GO" id="GO:1901701">
    <property type="term" value="P:cellular response to oxygen-containing compound"/>
    <property type="evidence" value="ECO:0007669"/>
    <property type="project" value="UniProtKB-ARBA"/>
</dbReference>
<dbReference type="InterPro" id="IPR011993">
    <property type="entry name" value="PH-like_dom_sf"/>
</dbReference>
<dbReference type="InterPro" id="IPR000719">
    <property type="entry name" value="Prot_kinase_dom"/>
</dbReference>
<feature type="region of interest" description="Disordered" evidence="14">
    <location>
        <begin position="281"/>
        <end position="322"/>
    </location>
</feature>
<evidence type="ECO:0000256" key="10">
    <source>
        <dbReference type="ARBA" id="ARBA00022777"/>
    </source>
</evidence>
<dbReference type="CDD" id="cd05581">
    <property type="entry name" value="STKc_PDK1"/>
    <property type="match status" value="1"/>
</dbReference>
<proteinExistence type="inferred from homology"/>
<sequence>MSPIYLHHFLRAYILSNAIPHSRVPERQLINTERVHERHAEFHARAPRPNFKQLLTQLFEGWMAAAQHPEGSNGLSTFSCTLLEKDENKKLLPRVRKKGTKLPRMPKKPEDFVFLRILGEGAYSTVYLVRELDCGQMNAAKVVEKDFVNRHQKLAAMIREKNILASLSYEQGGHPFVIQLYCTFHDSQRLYFVTDVAERGDLLDALNRLGVFDIPSARFYAAEIVVALEFIHSHGVVHRDLKPENVLMRRSGHIMLTDFGSAQIYDEKLFVHYEEEVELSSQVRRPEPERNVVEALTASTSDSSSESEEDGPKSSNRPRRATFVGTAQYVSPEMLRGEEVGPPCDYWALGAIVYQLISGQAPFRAINDFHLMNKIQKLDLSFPTDFPDVVRDFVEKLLVLDPSMRLGTGNLSNLKSHTFFEDTDWINIANTAPPDILPPMSKNFEEVMMNAGVLPEPGLDEKALNRLMNPSLLGLDLSGQPYLDSEASGSIVQTPDDMNFDRPFSSRNRKLEKQRKENPYHPFVQDNLIVRSGFIDKKKGLFARRRMFLLTEGPHLFYVDPNTMELKGEVPWSPCMRAEAKNFRAFWVYTPKRIYYLFDPESRALEWCKAIEQMKTRYADEIAESYEKAVKDGTFGVNTYKKSGNYFGTKRRKGRYHQV</sequence>
<keyword evidence="10" id="KW-0418">Kinase</keyword>
<evidence type="ECO:0000256" key="11">
    <source>
        <dbReference type="ARBA" id="ARBA00022840"/>
    </source>
</evidence>
<evidence type="ECO:0000256" key="12">
    <source>
        <dbReference type="ARBA" id="ARBA00047899"/>
    </source>
</evidence>
<dbReference type="InterPro" id="IPR011009">
    <property type="entry name" value="Kinase-like_dom_sf"/>
</dbReference>
<dbReference type="Gene3D" id="3.30.200.20">
    <property type="entry name" value="Phosphorylase Kinase, domain 1"/>
    <property type="match status" value="1"/>
</dbReference>
<keyword evidence="9" id="KW-0547">Nucleotide-binding</keyword>
<dbReference type="Gene3D" id="1.10.510.10">
    <property type="entry name" value="Transferase(Phosphotransferase) domain 1"/>
    <property type="match status" value="1"/>
</dbReference>
<dbReference type="EMBL" id="UYRV01000116">
    <property type="protein sequence ID" value="VDK42427.1"/>
    <property type="molecule type" value="Genomic_DNA"/>
</dbReference>
<evidence type="ECO:0000256" key="6">
    <source>
        <dbReference type="ARBA" id="ARBA00022490"/>
    </source>
</evidence>
<dbReference type="Gene3D" id="2.30.29.30">
    <property type="entry name" value="Pleckstrin-homology domain (PH domain)/Phosphotyrosine-binding domain (PTB)"/>
    <property type="match status" value="1"/>
</dbReference>
<keyword evidence="8" id="KW-0808">Transferase</keyword>
<keyword evidence="5" id="KW-0217">Developmental protein</keyword>
<reference evidence="16 17" key="1">
    <citation type="submission" date="2018-11" db="EMBL/GenBank/DDBJ databases">
        <authorList>
            <consortium name="Pathogen Informatics"/>
        </authorList>
    </citation>
    <scope>NUCLEOTIDE SEQUENCE [LARGE SCALE GENOMIC DNA]</scope>
</reference>
<comment type="catalytic activity">
    <reaction evidence="12">
        <text>L-threonyl-[protein] + ATP = O-phospho-L-threonyl-[protein] + ADP + H(+)</text>
        <dbReference type="Rhea" id="RHEA:46608"/>
        <dbReference type="Rhea" id="RHEA-COMP:11060"/>
        <dbReference type="Rhea" id="RHEA-COMP:11605"/>
        <dbReference type="ChEBI" id="CHEBI:15378"/>
        <dbReference type="ChEBI" id="CHEBI:30013"/>
        <dbReference type="ChEBI" id="CHEBI:30616"/>
        <dbReference type="ChEBI" id="CHEBI:61977"/>
        <dbReference type="ChEBI" id="CHEBI:456216"/>
        <dbReference type="EC" id="2.7.11.1"/>
    </reaction>
</comment>
<evidence type="ECO:0000256" key="3">
    <source>
        <dbReference type="ARBA" id="ARBA00012513"/>
    </source>
</evidence>
<dbReference type="InterPro" id="IPR050236">
    <property type="entry name" value="Ser_Thr_kinase_AGC"/>
</dbReference>
<dbReference type="OrthoDB" id="347657at2759"/>
<evidence type="ECO:0000256" key="9">
    <source>
        <dbReference type="ARBA" id="ARBA00022741"/>
    </source>
</evidence>
<dbReference type="FunFam" id="2.30.29.30:FF:000324">
    <property type="entry name" value="Phosphoinositide-dependent kinase 1, isoform F"/>
    <property type="match status" value="1"/>
</dbReference>
<evidence type="ECO:0000256" key="14">
    <source>
        <dbReference type="SAM" id="MobiDB-lite"/>
    </source>
</evidence>
<dbReference type="GO" id="GO:0004674">
    <property type="term" value="F:protein serine/threonine kinase activity"/>
    <property type="evidence" value="ECO:0007669"/>
    <property type="project" value="UniProtKB-KW"/>
</dbReference>
<dbReference type="PROSITE" id="PS50011">
    <property type="entry name" value="PROTEIN_KINASE_DOM"/>
    <property type="match status" value="1"/>
</dbReference>
<organism evidence="16 17">
    <name type="scientific">Cylicostephanus goldi</name>
    <name type="common">Nematode worm</name>
    <dbReference type="NCBI Taxonomy" id="71465"/>
    <lineage>
        <taxon>Eukaryota</taxon>
        <taxon>Metazoa</taxon>
        <taxon>Ecdysozoa</taxon>
        <taxon>Nematoda</taxon>
        <taxon>Chromadorea</taxon>
        <taxon>Rhabditida</taxon>
        <taxon>Rhabditina</taxon>
        <taxon>Rhabditomorpha</taxon>
        <taxon>Strongyloidea</taxon>
        <taxon>Strongylidae</taxon>
        <taxon>Cylicostephanus</taxon>
    </lineage>
</organism>
<accession>A0A3P6QAC6</accession>
<evidence type="ECO:0000256" key="2">
    <source>
        <dbReference type="ARBA" id="ARBA00010006"/>
    </source>
</evidence>
<dbReference type="InterPro" id="IPR039046">
    <property type="entry name" value="PDPK1"/>
</dbReference>
<dbReference type="EC" id="2.7.11.1" evidence="3"/>
<dbReference type="SUPFAM" id="SSF56112">
    <property type="entry name" value="Protein kinase-like (PK-like)"/>
    <property type="match status" value="1"/>
</dbReference>
<keyword evidence="7" id="KW-0723">Serine/threonine-protein kinase</keyword>
<evidence type="ECO:0000256" key="4">
    <source>
        <dbReference type="ARBA" id="ARBA00018538"/>
    </source>
</evidence>
<evidence type="ECO:0000256" key="7">
    <source>
        <dbReference type="ARBA" id="ARBA00022527"/>
    </source>
</evidence>
<evidence type="ECO:0000259" key="15">
    <source>
        <dbReference type="PROSITE" id="PS50011"/>
    </source>
</evidence>
<dbReference type="PANTHER" id="PTHR24356">
    <property type="entry name" value="SERINE/THREONINE-PROTEIN KINASE"/>
    <property type="match status" value="1"/>
</dbReference>
<keyword evidence="6" id="KW-0963">Cytoplasm</keyword>
<evidence type="ECO:0000256" key="13">
    <source>
        <dbReference type="ARBA" id="ARBA00048679"/>
    </source>
</evidence>
<dbReference type="GO" id="GO:0005524">
    <property type="term" value="F:ATP binding"/>
    <property type="evidence" value="ECO:0007669"/>
    <property type="project" value="UniProtKB-KW"/>
</dbReference>
<dbReference type="CDD" id="cd01262">
    <property type="entry name" value="PH_PDK1"/>
    <property type="match status" value="1"/>
</dbReference>
<dbReference type="GO" id="GO:0048638">
    <property type="term" value="P:regulation of developmental growth"/>
    <property type="evidence" value="ECO:0007669"/>
    <property type="project" value="UniProtKB-ARBA"/>
</dbReference>
<comment type="similarity">
    <text evidence="2">Belongs to the protein kinase superfamily. AGC Ser/Thr protein kinase family. PDPK1 subfamily.</text>
</comment>
<keyword evidence="11" id="KW-0067">ATP-binding</keyword>
<dbReference type="GO" id="GO:0035556">
    <property type="term" value="P:intracellular signal transduction"/>
    <property type="evidence" value="ECO:0007669"/>
    <property type="project" value="TreeGrafter"/>
</dbReference>